<dbReference type="InterPro" id="IPR036623">
    <property type="entry name" value="Hemimethylated_DNA-bd_sf"/>
</dbReference>
<gene>
    <name evidence="2" type="ORF">chiPu_0010642</name>
</gene>
<dbReference type="InterPro" id="IPR036047">
    <property type="entry name" value="F-box-like_dom_sf"/>
</dbReference>
<keyword evidence="3" id="KW-1185">Reference proteome</keyword>
<dbReference type="Gene3D" id="2.30.30.390">
    <property type="entry name" value="Hemimethylated DNA-binding domain"/>
    <property type="match status" value="1"/>
</dbReference>
<organism evidence="2 3">
    <name type="scientific">Chiloscyllium punctatum</name>
    <name type="common">Brownbanded bambooshark</name>
    <name type="synonym">Hemiscyllium punctatum</name>
    <dbReference type="NCBI Taxonomy" id="137246"/>
    <lineage>
        <taxon>Eukaryota</taxon>
        <taxon>Metazoa</taxon>
        <taxon>Chordata</taxon>
        <taxon>Craniata</taxon>
        <taxon>Vertebrata</taxon>
        <taxon>Chondrichthyes</taxon>
        <taxon>Elasmobranchii</taxon>
        <taxon>Galeomorphii</taxon>
        <taxon>Galeoidea</taxon>
        <taxon>Orectolobiformes</taxon>
        <taxon>Hemiscylliidae</taxon>
        <taxon>Chiloscyllium</taxon>
    </lineage>
</organism>
<accession>A0A401SP60</accession>
<evidence type="ECO:0000259" key="1">
    <source>
        <dbReference type="SMART" id="SM00992"/>
    </source>
</evidence>
<protein>
    <recommendedName>
        <fullName evidence="1">Hemimethylated DNA-binding domain-containing protein</fullName>
    </recommendedName>
</protein>
<dbReference type="Pfam" id="PF08755">
    <property type="entry name" value="YccV-like"/>
    <property type="match status" value="1"/>
</dbReference>
<dbReference type="Pfam" id="PF12937">
    <property type="entry name" value="F-box-like"/>
    <property type="match status" value="1"/>
</dbReference>
<feature type="domain" description="Hemimethylated DNA-binding" evidence="1">
    <location>
        <begin position="474"/>
        <end position="571"/>
    </location>
</feature>
<dbReference type="PANTHER" id="PTHR31350">
    <property type="entry name" value="SI:DKEY-261L7.2"/>
    <property type="match status" value="1"/>
</dbReference>
<dbReference type="Pfam" id="PF13369">
    <property type="entry name" value="Transglut_core2"/>
    <property type="match status" value="1"/>
</dbReference>
<evidence type="ECO:0000313" key="3">
    <source>
        <dbReference type="Proteomes" id="UP000287033"/>
    </source>
</evidence>
<dbReference type="NCBIfam" id="TIGR02097">
    <property type="entry name" value="yccV"/>
    <property type="match status" value="1"/>
</dbReference>
<dbReference type="Gene3D" id="1.20.1280.50">
    <property type="match status" value="1"/>
</dbReference>
<dbReference type="SUPFAM" id="SSF141255">
    <property type="entry name" value="YccV-like"/>
    <property type="match status" value="1"/>
</dbReference>
<dbReference type="STRING" id="137246.A0A401SP60"/>
<proteinExistence type="predicted"/>
<dbReference type="GO" id="GO:0003677">
    <property type="term" value="F:DNA binding"/>
    <property type="evidence" value="ECO:0007669"/>
    <property type="project" value="InterPro"/>
</dbReference>
<dbReference type="InterPro" id="IPR001810">
    <property type="entry name" value="F-box_dom"/>
</dbReference>
<dbReference type="PANTHER" id="PTHR31350:SF21">
    <property type="entry name" value="F-BOX ONLY PROTEIN 21"/>
    <property type="match status" value="1"/>
</dbReference>
<dbReference type="InterPro" id="IPR011722">
    <property type="entry name" value="Hemimethylated_DNA-bd_dom"/>
</dbReference>
<evidence type="ECO:0000313" key="2">
    <source>
        <dbReference type="EMBL" id="GCC32182.1"/>
    </source>
</evidence>
<dbReference type="InterPro" id="IPR032698">
    <property type="entry name" value="SirB1_N"/>
</dbReference>
<dbReference type="OMA" id="KQPFYNV"/>
<comment type="caution">
    <text evidence="2">The sequence shown here is derived from an EMBL/GenBank/DDBJ whole genome shotgun (WGS) entry which is preliminary data.</text>
</comment>
<name>A0A401SP60_CHIPU</name>
<dbReference type="SUPFAM" id="SSF81383">
    <property type="entry name" value="F-box domain"/>
    <property type="match status" value="1"/>
</dbReference>
<sequence>MAEVEVSGEGGGLTELPEELLEQIFCCPLLSHVDVVSACLACRKLQEVCQGRSAVWKHQFRRRWPTLLKYYNTAGSHNWWAEYRTRHSIGRQVQTMLDTFSKQFFTKEVPVDGFKDIEALGGPFCFIEDELLSILNKDGRKYLTWKYYSRKILCYLRQRDIMEKLKMFLLTPSQHQNLIEGVVLIDQYCNPLADNSLENILLQLNSITDEVKKVLHVTHTYHPSITAERDDVFIDDLETQQQVLDAMNRVLYKQLKFKGNEEDYYNPMNSYIHQVLCQKKGIPITLCVIYSTIGKNLGVRLEPVSFPSHFLLRWCQKPEGSTDILDYVYIDAFNNGKPQTAKECEHLIGQQVTSKFYNSVTPKDVLFRMVTNLFHLGKREGSDQSYQLLRNALDLYLTLSPDDVRYLMLQARLYFHLGINPEKVLDILQHIQEVDPLQHGVVGHLVQLTLEQIARKNQTTPVQVKRHTDEKHRKIQFSVGLIMKHKRYGYDCVIYGWDPKCTMGLDWMRTMGVHNLPHGPDQPFYNVLVQDGSCRYAAQENLICHASPLEIGHEEVGRYFSEFSGTHYIANEELQNQYPDDMVLTSQLVEKVYGHS</sequence>
<dbReference type="SMART" id="SM00992">
    <property type="entry name" value="YccV-like"/>
    <property type="match status" value="1"/>
</dbReference>
<reference evidence="2 3" key="1">
    <citation type="journal article" date="2018" name="Nat. Ecol. Evol.">
        <title>Shark genomes provide insights into elasmobranch evolution and the origin of vertebrates.</title>
        <authorList>
            <person name="Hara Y"/>
            <person name="Yamaguchi K"/>
            <person name="Onimaru K"/>
            <person name="Kadota M"/>
            <person name="Koyanagi M"/>
            <person name="Keeley SD"/>
            <person name="Tatsumi K"/>
            <person name="Tanaka K"/>
            <person name="Motone F"/>
            <person name="Kageyama Y"/>
            <person name="Nozu R"/>
            <person name="Adachi N"/>
            <person name="Nishimura O"/>
            <person name="Nakagawa R"/>
            <person name="Tanegashima C"/>
            <person name="Kiyatake I"/>
            <person name="Matsumoto R"/>
            <person name="Murakumo K"/>
            <person name="Nishida K"/>
            <person name="Terakita A"/>
            <person name="Kuratani S"/>
            <person name="Sato K"/>
            <person name="Hyodo S Kuraku.S."/>
        </authorList>
    </citation>
    <scope>NUCLEOTIDE SEQUENCE [LARGE SCALE GENOMIC DNA]</scope>
</reference>
<dbReference type="AlphaFoldDB" id="A0A401SP60"/>
<dbReference type="EMBL" id="BEZZ01000418">
    <property type="protein sequence ID" value="GCC32182.1"/>
    <property type="molecule type" value="Genomic_DNA"/>
</dbReference>
<dbReference type="OrthoDB" id="28868at2759"/>
<dbReference type="Proteomes" id="UP000287033">
    <property type="component" value="Unassembled WGS sequence"/>
</dbReference>